<protein>
    <submittedName>
        <fullName evidence="1">Uncharacterized protein</fullName>
    </submittedName>
</protein>
<dbReference type="EMBL" id="LAZR01014330">
    <property type="protein sequence ID" value="KKM17963.1"/>
    <property type="molecule type" value="Genomic_DNA"/>
</dbReference>
<organism evidence="1">
    <name type="scientific">marine sediment metagenome</name>
    <dbReference type="NCBI Taxonomy" id="412755"/>
    <lineage>
        <taxon>unclassified sequences</taxon>
        <taxon>metagenomes</taxon>
        <taxon>ecological metagenomes</taxon>
    </lineage>
</organism>
<reference evidence="1" key="1">
    <citation type="journal article" date="2015" name="Nature">
        <title>Complex archaea that bridge the gap between prokaryotes and eukaryotes.</title>
        <authorList>
            <person name="Spang A."/>
            <person name="Saw J.H."/>
            <person name="Jorgensen S.L."/>
            <person name="Zaremba-Niedzwiedzka K."/>
            <person name="Martijn J."/>
            <person name="Lind A.E."/>
            <person name="van Eijk R."/>
            <person name="Schleper C."/>
            <person name="Guy L."/>
            <person name="Ettema T.J."/>
        </authorList>
    </citation>
    <scope>NUCLEOTIDE SEQUENCE</scope>
</reference>
<dbReference type="AlphaFoldDB" id="A0A0F9K7A5"/>
<sequence>MSKPYRETVPCDHDECKPYGIMAECECENPLLGLKYLCKMHSQLALMVGDMRPRYLPEMPEALKIMHEASPEDK</sequence>
<accession>A0A0F9K7A5</accession>
<name>A0A0F9K7A5_9ZZZZ</name>
<evidence type="ECO:0000313" key="1">
    <source>
        <dbReference type="EMBL" id="KKM17963.1"/>
    </source>
</evidence>
<comment type="caution">
    <text evidence="1">The sequence shown here is derived from an EMBL/GenBank/DDBJ whole genome shotgun (WGS) entry which is preliminary data.</text>
</comment>
<proteinExistence type="predicted"/>
<gene>
    <name evidence="1" type="ORF">LCGC14_1670440</name>
</gene>